<dbReference type="InterPro" id="IPR043502">
    <property type="entry name" value="DNA/RNA_pol_sf"/>
</dbReference>
<gene>
    <name evidence="1" type="ORF">V5N11_031037</name>
</gene>
<proteinExistence type="predicted"/>
<evidence type="ECO:0000313" key="1">
    <source>
        <dbReference type="EMBL" id="KAL1218567.1"/>
    </source>
</evidence>
<dbReference type="EMBL" id="JBANAX010000210">
    <property type="protein sequence ID" value="KAL1218567.1"/>
    <property type="molecule type" value="Genomic_DNA"/>
</dbReference>
<comment type="caution">
    <text evidence="1">The sequence shown here is derived from an EMBL/GenBank/DDBJ whole genome shotgun (WGS) entry which is preliminary data.</text>
</comment>
<evidence type="ECO:0000313" key="2">
    <source>
        <dbReference type="Proteomes" id="UP001558713"/>
    </source>
</evidence>
<accession>A0ABD1BMX0</accession>
<organism evidence="1 2">
    <name type="scientific">Cardamine amara subsp. amara</name>
    <dbReference type="NCBI Taxonomy" id="228776"/>
    <lineage>
        <taxon>Eukaryota</taxon>
        <taxon>Viridiplantae</taxon>
        <taxon>Streptophyta</taxon>
        <taxon>Embryophyta</taxon>
        <taxon>Tracheophyta</taxon>
        <taxon>Spermatophyta</taxon>
        <taxon>Magnoliopsida</taxon>
        <taxon>eudicotyledons</taxon>
        <taxon>Gunneridae</taxon>
        <taxon>Pentapetalae</taxon>
        <taxon>rosids</taxon>
        <taxon>malvids</taxon>
        <taxon>Brassicales</taxon>
        <taxon>Brassicaceae</taxon>
        <taxon>Cardamineae</taxon>
        <taxon>Cardamine</taxon>
    </lineage>
</organism>
<dbReference type="AlphaFoldDB" id="A0ABD1BMX0"/>
<keyword evidence="2" id="KW-1185">Reference proteome</keyword>
<protein>
    <submittedName>
        <fullName evidence="1">Retrovirus-related Pol polyprotein from transposon RE1</fullName>
    </submittedName>
</protein>
<reference evidence="1 2" key="1">
    <citation type="submission" date="2024-04" db="EMBL/GenBank/DDBJ databases">
        <title>Genome assembly C_amara_ONT_v2.</title>
        <authorList>
            <person name="Yant L."/>
            <person name="Moore C."/>
            <person name="Slenker M."/>
        </authorList>
    </citation>
    <scope>NUCLEOTIDE SEQUENCE [LARGE SCALE GENOMIC DNA]</scope>
    <source>
        <tissue evidence="1">Leaf</tissue>
    </source>
</reference>
<dbReference type="PANTHER" id="PTHR11439:SF450">
    <property type="entry name" value="REVERSE TRANSCRIPTASE TY1_COPIA-TYPE DOMAIN-CONTAINING PROTEIN"/>
    <property type="match status" value="1"/>
</dbReference>
<dbReference type="SUPFAM" id="SSF56672">
    <property type="entry name" value="DNA/RNA polymerases"/>
    <property type="match status" value="1"/>
</dbReference>
<dbReference type="Proteomes" id="UP001558713">
    <property type="component" value="Unassembled WGS sequence"/>
</dbReference>
<sequence>MAELPGFIDKDHPDYVCHLKKAIYGLKNALVKAGINLGDPDAKEYRAVVGSLQYLSFTRPDIAFTVNRLSQFIHCPTTAHWEAVKRVLRYLAGTVTHGTTLRANSSLTLTAYSDADWGGDRDDLCSTDAYVVYPGNSSISWPSRKQKGVARASTEAEYRAVAVVDSEVKWICSLITELGIKLLSVPIVHCDNIGATYLCANPVFHSRMKHIAIGIDYHFVQELVQQGYLHVSHITTIDQLADALTKPLSRARFLDLAVKIRVSLGTPS</sequence>
<dbReference type="PANTHER" id="PTHR11439">
    <property type="entry name" value="GAG-POL-RELATED RETROTRANSPOSON"/>
    <property type="match status" value="1"/>
</dbReference>
<dbReference type="CDD" id="cd09272">
    <property type="entry name" value="RNase_HI_RT_Ty1"/>
    <property type="match status" value="1"/>
</dbReference>
<name>A0ABD1BMX0_CARAN</name>